<evidence type="ECO:0000256" key="6">
    <source>
        <dbReference type="SAM" id="MobiDB-lite"/>
    </source>
</evidence>
<comment type="similarity">
    <text evidence="1">Belongs to the CCM1 family.</text>
</comment>
<protein>
    <recommendedName>
        <fullName evidence="9">Pentacotripeptide-repeat region of PRORP domain-containing protein</fullName>
    </recommendedName>
</protein>
<organism evidence="7 8">
    <name type="scientific">Monilinia laxa</name>
    <name type="common">Brown rot fungus</name>
    <name type="synonym">Sclerotinia laxa</name>
    <dbReference type="NCBI Taxonomy" id="61186"/>
    <lineage>
        <taxon>Eukaryota</taxon>
        <taxon>Fungi</taxon>
        <taxon>Dikarya</taxon>
        <taxon>Ascomycota</taxon>
        <taxon>Pezizomycotina</taxon>
        <taxon>Leotiomycetes</taxon>
        <taxon>Helotiales</taxon>
        <taxon>Sclerotiniaceae</taxon>
        <taxon>Monilinia</taxon>
    </lineage>
</organism>
<evidence type="ECO:0000256" key="2">
    <source>
        <dbReference type="ARBA" id="ARBA00022737"/>
    </source>
</evidence>
<accession>A0A5N6KI75</accession>
<dbReference type="PANTHER" id="PTHR47447:SF17">
    <property type="entry name" value="OS12G0638900 PROTEIN"/>
    <property type="match status" value="1"/>
</dbReference>
<evidence type="ECO:0000313" key="7">
    <source>
        <dbReference type="EMBL" id="KAB8303473.1"/>
    </source>
</evidence>
<comment type="subunit">
    <text evidence="4">Binds to mitochondrial small subunit 15S rRNA.</text>
</comment>
<evidence type="ECO:0000256" key="5">
    <source>
        <dbReference type="PROSITE-ProRule" id="PRU00708"/>
    </source>
</evidence>
<feature type="repeat" description="PPR" evidence="5">
    <location>
        <begin position="678"/>
        <end position="713"/>
    </location>
</feature>
<keyword evidence="8" id="KW-1185">Reference proteome</keyword>
<dbReference type="EMBL" id="VIGI01000002">
    <property type="protein sequence ID" value="KAB8303473.1"/>
    <property type="molecule type" value="Genomic_DNA"/>
</dbReference>
<comment type="caution">
    <text evidence="7">The sequence shown here is derived from an EMBL/GenBank/DDBJ whole genome shotgun (WGS) entry which is preliminary data.</text>
</comment>
<keyword evidence="2" id="KW-0677">Repeat</keyword>
<dbReference type="PANTHER" id="PTHR47447">
    <property type="entry name" value="OS03G0856100 PROTEIN"/>
    <property type="match status" value="1"/>
</dbReference>
<sequence>MSYGFGFQGMLERTAGCLETGSLRRLLPGPKHLVKSRRTLHSGFWNHNAIELELSPLWQLMLQGSEAAENLSQRSLTDGTSSENSGVFLDFLYPPGTLKFLRQSSGLGVDRQDGKRTRLGLRNSGYRLYTSSTKSTSLALVPVDVGTKESVQINKRPIIPEAPDDAATIATVLGITISSRFEDVWRKYRRLEFGSWAEERIRIQVLEYMAASNRIVDAERVTVLFERCGDRREKAEIYEIMIRTYLRLQNFSKANELYQYALEKFNTTAGGSEIMLHLATNSLWPQAFTLWAELQLHDNLSGPRYDMFQSLHYLEDFHGRALSLVNYVNDLIGDDPLQPSEDLKTFATAMITSALLSAKHFSYTTFWPLLNQIQDWERESVPLYAQATKMLLSLGQPKAAIAVYRKARQSPKRNLMLPKSMLHSLLHVFFKNNDLVGIQEIVADMFRFNQTLDRRSQRLCMDAFARHGDAETVHALFEEFAKQYMQLESESARAPNRLASADDMAPLLHVHARRGEVEQVIEVFKSIRGKYRLKPTITCCNILISAYAQIHEFDKAFETFEKTITQRKLQPDNYTFGTLMGMCASRGDLENTIELYRVSATYGVEKSAAMVSTLVTAYLADGRLEEAETICEEAVNLKFKDSRTRMWNSLLVAWALQYDLINVNRILQRMSKLNIEHDGNTYAALMQALAMVKQPERAWEILEDVMPEAGISSTTLHYAIVMGGFLATRRFDMVFRIQDKMLENKAMKSASTKFLELRTAIHEARRTWGDAYGAMEIFEQVVQTMNPRDLSDKVRKGIQPEPLNVAYPATFFGYLIFVLSRYSDTDSAKDMYQRFSRLLPDDGTVIQPRSITTALMSLKLRELDYAAVEDLWMQLISDTQKRVKPLRLPDLLSTRDDSKEGQMAEGDVDPSSDPVISENTSDDAEENEVSFQGAHRYALIKPLHFYMMALSRQSKINIMIRTVNEITNMGFHLSNQNWNEYIQHLTTARHFKLAFKTCESVLMDHWKGWYRVRAQSNVKNRLPLEVRRKGKLASSLRPDYRTILYLTKGFLSIQAMAAESRASRLLLNDLEHDCAKTLNAIKTMIRTGDSLEREVLS</sequence>
<dbReference type="InterPro" id="IPR011990">
    <property type="entry name" value="TPR-like_helical_dom_sf"/>
</dbReference>
<dbReference type="OrthoDB" id="185373at2759"/>
<evidence type="ECO:0000256" key="1">
    <source>
        <dbReference type="ARBA" id="ARBA00006192"/>
    </source>
</evidence>
<name>A0A5N6KI75_MONLA</name>
<dbReference type="SUPFAM" id="SSF48452">
    <property type="entry name" value="TPR-like"/>
    <property type="match status" value="1"/>
</dbReference>
<proteinExistence type="inferred from homology"/>
<evidence type="ECO:0008006" key="9">
    <source>
        <dbReference type="Google" id="ProtNLM"/>
    </source>
</evidence>
<feature type="region of interest" description="Disordered" evidence="6">
    <location>
        <begin position="892"/>
        <end position="927"/>
    </location>
</feature>
<reference evidence="7 8" key="1">
    <citation type="submission" date="2019-06" db="EMBL/GenBank/DDBJ databases">
        <title>Genome Sequence of the Brown Rot Fungal Pathogen Monilinia laxa.</title>
        <authorList>
            <person name="De Miccolis Angelini R.M."/>
            <person name="Landi L."/>
            <person name="Abate D."/>
            <person name="Pollastro S."/>
            <person name="Romanazzi G."/>
            <person name="Faretra F."/>
        </authorList>
    </citation>
    <scope>NUCLEOTIDE SEQUENCE [LARGE SCALE GENOMIC DNA]</scope>
    <source>
        <strain evidence="7 8">Mlax316</strain>
    </source>
</reference>
<dbReference type="AlphaFoldDB" id="A0A5N6KI75"/>
<feature type="repeat" description="PPR" evidence="5">
    <location>
        <begin position="536"/>
        <end position="571"/>
    </location>
</feature>
<comment type="function">
    <text evidence="3">Regulates mitochondrial small subunit maturation by controlling 15S rRNA 5'-end processing. Localizes to the 5' precursor of the 15S rRNA in a position that is subsequently occupied by mS47 in the mature yeast mtSSU. Uses structure and sequence-specific RNA recognition, binding to a single-stranded region of the precursor and specifically recognizing bases -6 to -1. The exchange of Ccm1 for mS47 is coupled to the irreversible removal of precursor rRNA that is accompanied by conformational changes of the mitoribosomal proteins uS5m and mS26. These conformational changes signal completion of 5'-end rRNA processing through protection of the mature 5'-end of the 15S rRNA and stabilization of mS47. The removal of the 5' precursor together with the dissociation of Ccm1 may be catalyzed by the 5'-3' exoribonuclease Pet127. Involved in the specific removal of group I introns in mitochondrial encoded transcripts.</text>
</comment>
<dbReference type="Pfam" id="PF13041">
    <property type="entry name" value="PPR_2"/>
    <property type="match status" value="1"/>
</dbReference>
<dbReference type="PROSITE" id="PS51375">
    <property type="entry name" value="PPR"/>
    <property type="match status" value="2"/>
</dbReference>
<dbReference type="Gene3D" id="1.25.40.10">
    <property type="entry name" value="Tetratricopeptide repeat domain"/>
    <property type="match status" value="3"/>
</dbReference>
<gene>
    <name evidence="7" type="ORF">EYC80_004891</name>
</gene>
<dbReference type="Pfam" id="PF13812">
    <property type="entry name" value="PPR_3"/>
    <property type="match status" value="1"/>
</dbReference>
<evidence type="ECO:0000256" key="3">
    <source>
        <dbReference type="ARBA" id="ARBA00044493"/>
    </source>
</evidence>
<dbReference type="Proteomes" id="UP000326757">
    <property type="component" value="Unassembled WGS sequence"/>
</dbReference>
<evidence type="ECO:0000313" key="8">
    <source>
        <dbReference type="Proteomes" id="UP000326757"/>
    </source>
</evidence>
<feature type="compositionally biased region" description="Basic and acidic residues" evidence="6">
    <location>
        <begin position="893"/>
        <end position="902"/>
    </location>
</feature>
<evidence type="ECO:0000256" key="4">
    <source>
        <dbReference type="ARBA" id="ARBA00044511"/>
    </source>
</evidence>
<dbReference type="InterPro" id="IPR002885">
    <property type="entry name" value="PPR_rpt"/>
</dbReference>